<accession>A0AAQ3QW60</accession>
<evidence type="ECO:0000313" key="2">
    <source>
        <dbReference type="EMBL" id="WOO42318.1"/>
    </source>
</evidence>
<dbReference type="GO" id="GO:0071949">
    <property type="term" value="F:FAD binding"/>
    <property type="evidence" value="ECO:0007669"/>
    <property type="project" value="InterPro"/>
</dbReference>
<dbReference type="SUPFAM" id="SSF51905">
    <property type="entry name" value="FAD/NAD(P)-binding domain"/>
    <property type="match status" value="1"/>
</dbReference>
<proteinExistence type="predicted"/>
<feature type="domain" description="FAD-binding" evidence="1">
    <location>
        <begin position="5"/>
        <end position="324"/>
    </location>
</feature>
<dbReference type="PANTHER" id="PTHR43747">
    <property type="entry name" value="FAD-BINDING PROTEIN"/>
    <property type="match status" value="1"/>
</dbReference>
<organism evidence="2 3">
    <name type="scientific">Rubellicoccus peritrichatus</name>
    <dbReference type="NCBI Taxonomy" id="3080537"/>
    <lineage>
        <taxon>Bacteria</taxon>
        <taxon>Pseudomonadati</taxon>
        <taxon>Verrucomicrobiota</taxon>
        <taxon>Opitutia</taxon>
        <taxon>Puniceicoccales</taxon>
        <taxon>Cerasicoccaceae</taxon>
        <taxon>Rubellicoccus</taxon>
    </lineage>
</organism>
<evidence type="ECO:0000259" key="1">
    <source>
        <dbReference type="Pfam" id="PF01494"/>
    </source>
</evidence>
<dbReference type="KEGG" id="puo:RZN69_04395"/>
<gene>
    <name evidence="2" type="ORF">RZN69_04395</name>
</gene>
<dbReference type="Pfam" id="PF01494">
    <property type="entry name" value="FAD_binding_3"/>
    <property type="match status" value="1"/>
</dbReference>
<sequence>MSTNYDCIILGGGPAGSAAGALLAQGGMSVCIIEKETFPRFHIGESLLPAGNETLRRMGVWESIEQTDFITKQGAEFTYGSGDNCVHIAFRDGLIDGLDSTRQVRRAEFDQILLEKARGSGCDLCQPARVTAAEQTDQGWNIKLSQGSETEQLNATWFLDAGGRGRFLGSRLKLLTTDVPLPKRFAVFSRFRGVKRREGDRAGNIIVIRILDGWFWSIPVSESETSVGLVCTRKYLNGGNQEEIFYEAVSSNPFMKNWMADAKSVEPFRTESDYSYIHERFAGERWFLLGDAAGFIDPVFSSGVYLALKSAEAAADSILAARDRGVLSKAEQTAFTQNARASMKTMEQLVCSFYHPKDFSVFMHPRNVFSVVSAINSIVAGRSDLNFQLWWRFLFFRTLCRINRLVPLAPRLQLD</sequence>
<dbReference type="RefSeq" id="WP_317834837.1">
    <property type="nucleotide sequence ID" value="NZ_CP136920.1"/>
</dbReference>
<dbReference type="Proteomes" id="UP001304300">
    <property type="component" value="Chromosome"/>
</dbReference>
<dbReference type="Gene3D" id="3.50.50.60">
    <property type="entry name" value="FAD/NAD(P)-binding domain"/>
    <property type="match status" value="1"/>
</dbReference>
<reference evidence="2 3" key="1">
    <citation type="submission" date="2023-10" db="EMBL/GenBank/DDBJ databases">
        <title>Rubellicoccus peritrichatus gen. nov., sp. nov., isolated from an algae of coral reef tank.</title>
        <authorList>
            <person name="Luo J."/>
        </authorList>
    </citation>
    <scope>NUCLEOTIDE SEQUENCE [LARGE SCALE GENOMIC DNA]</scope>
    <source>
        <strain evidence="2 3">CR14</strain>
    </source>
</reference>
<evidence type="ECO:0000313" key="3">
    <source>
        <dbReference type="Proteomes" id="UP001304300"/>
    </source>
</evidence>
<keyword evidence="3" id="KW-1185">Reference proteome</keyword>
<dbReference type="InterPro" id="IPR036188">
    <property type="entry name" value="FAD/NAD-bd_sf"/>
</dbReference>
<dbReference type="InterPro" id="IPR002938">
    <property type="entry name" value="FAD-bd"/>
</dbReference>
<dbReference type="InterPro" id="IPR050816">
    <property type="entry name" value="Flavin-dep_Halogenase_NPB"/>
</dbReference>
<name>A0AAQ3QW60_9BACT</name>
<dbReference type="PANTHER" id="PTHR43747:SF1">
    <property type="entry name" value="SLR1998 PROTEIN"/>
    <property type="match status" value="1"/>
</dbReference>
<dbReference type="EMBL" id="CP136920">
    <property type="protein sequence ID" value="WOO42318.1"/>
    <property type="molecule type" value="Genomic_DNA"/>
</dbReference>
<dbReference type="AlphaFoldDB" id="A0AAQ3QW60"/>
<dbReference type="PRINTS" id="PR00420">
    <property type="entry name" value="RNGMNOXGNASE"/>
</dbReference>
<protein>
    <submittedName>
        <fullName evidence="2">Tryptophan 7-halogenase</fullName>
    </submittedName>
</protein>